<name>A0A1H7YUY8_9SPHN</name>
<dbReference type="AlphaFoldDB" id="A0A1H7YUY8"/>
<sequence length="238" mass="25887">MRNGFLAGAAALVFGMALATPASAQFFLKSRDLSDRPTKGAEAGIVQPLPGATAAEERAGLAWTLRAALNVAALQCQFEPTLVTVDNYNATLKDHGPELKSSFDTLTKYFARTAKTPKAGQAALDQFGTRTYSSVTAVYSQINFCQTASSIGSEAVFTPRGDFGNLAERRMRELRNSIATPWGEQMFSRYIGRDPYPVAIPRLDAICWDKKYRWQEKQCGPQTLQPISQPVAGGIAAR</sequence>
<feature type="chain" id="PRO_5011570978" description="Gluconate 2-dehydrogenase subunit 3" evidence="1">
    <location>
        <begin position="25"/>
        <end position="238"/>
    </location>
</feature>
<evidence type="ECO:0000256" key="1">
    <source>
        <dbReference type="SAM" id="SignalP"/>
    </source>
</evidence>
<reference evidence="3" key="1">
    <citation type="submission" date="2016-10" db="EMBL/GenBank/DDBJ databases">
        <authorList>
            <person name="Varghese N."/>
            <person name="Submissions S."/>
        </authorList>
    </citation>
    <scope>NUCLEOTIDE SEQUENCE [LARGE SCALE GENOMIC DNA]</scope>
    <source>
        <strain evidence="3">S6-262</strain>
    </source>
</reference>
<protein>
    <recommendedName>
        <fullName evidence="4">Gluconate 2-dehydrogenase subunit 3</fullName>
    </recommendedName>
</protein>
<proteinExistence type="predicted"/>
<keyword evidence="3" id="KW-1185">Reference proteome</keyword>
<dbReference type="RefSeq" id="WP_093663761.1">
    <property type="nucleotide sequence ID" value="NZ_FOCF01000001.1"/>
</dbReference>
<dbReference type="Proteomes" id="UP000199206">
    <property type="component" value="Unassembled WGS sequence"/>
</dbReference>
<keyword evidence="1" id="KW-0732">Signal</keyword>
<gene>
    <name evidence="2" type="ORF">SAMN05192583_0384</name>
</gene>
<organism evidence="2 3">
    <name type="scientific">Sphingomonas gellani</name>
    <dbReference type="NCBI Taxonomy" id="1166340"/>
    <lineage>
        <taxon>Bacteria</taxon>
        <taxon>Pseudomonadati</taxon>
        <taxon>Pseudomonadota</taxon>
        <taxon>Alphaproteobacteria</taxon>
        <taxon>Sphingomonadales</taxon>
        <taxon>Sphingomonadaceae</taxon>
        <taxon>Sphingomonas</taxon>
    </lineage>
</organism>
<feature type="signal peptide" evidence="1">
    <location>
        <begin position="1"/>
        <end position="24"/>
    </location>
</feature>
<evidence type="ECO:0000313" key="2">
    <source>
        <dbReference type="EMBL" id="SEM48969.1"/>
    </source>
</evidence>
<dbReference type="STRING" id="1166340.SAMN05192583_0384"/>
<evidence type="ECO:0000313" key="3">
    <source>
        <dbReference type="Proteomes" id="UP000199206"/>
    </source>
</evidence>
<accession>A0A1H7YUY8</accession>
<dbReference type="OrthoDB" id="7467144at2"/>
<evidence type="ECO:0008006" key="4">
    <source>
        <dbReference type="Google" id="ProtNLM"/>
    </source>
</evidence>
<dbReference type="EMBL" id="FOCF01000001">
    <property type="protein sequence ID" value="SEM48969.1"/>
    <property type="molecule type" value="Genomic_DNA"/>
</dbReference>